<feature type="compositionally biased region" description="Pro residues" evidence="5">
    <location>
        <begin position="500"/>
        <end position="510"/>
    </location>
</feature>
<gene>
    <name evidence="6" type="ORF">CC1G_06819</name>
</gene>
<dbReference type="AlphaFoldDB" id="A8N6U7"/>
<dbReference type="KEGG" id="cci:CC1G_06819"/>
<keyword evidence="3" id="KW-0433">Leucine-rich repeat</keyword>
<dbReference type="InterPro" id="IPR001611">
    <property type="entry name" value="Leu-rich_rpt"/>
</dbReference>
<evidence type="ECO:0000256" key="3">
    <source>
        <dbReference type="ARBA" id="ARBA00022614"/>
    </source>
</evidence>
<dbReference type="EMBL" id="AACS02000003">
    <property type="protein sequence ID" value="EAU91184.1"/>
    <property type="molecule type" value="Genomic_DNA"/>
</dbReference>
<feature type="compositionally biased region" description="Basic and acidic residues" evidence="5">
    <location>
        <begin position="565"/>
        <end position="575"/>
    </location>
</feature>
<dbReference type="InterPro" id="IPR032675">
    <property type="entry name" value="LRR_dom_sf"/>
</dbReference>
<feature type="compositionally biased region" description="Basic residues" evidence="5">
    <location>
        <begin position="576"/>
        <end position="585"/>
    </location>
</feature>
<evidence type="ECO:0000256" key="1">
    <source>
        <dbReference type="ARBA" id="ARBA00004496"/>
    </source>
</evidence>
<evidence type="ECO:0000256" key="4">
    <source>
        <dbReference type="ARBA" id="ARBA00022737"/>
    </source>
</evidence>
<feature type="region of interest" description="Disordered" evidence="5">
    <location>
        <begin position="284"/>
        <end position="303"/>
    </location>
</feature>
<dbReference type="SMART" id="SM00369">
    <property type="entry name" value="LRR_TYP"/>
    <property type="match status" value="2"/>
</dbReference>
<dbReference type="SUPFAM" id="SSF52075">
    <property type="entry name" value="Outer arm dynein light chain 1"/>
    <property type="match status" value="1"/>
</dbReference>
<feature type="compositionally biased region" description="Low complexity" evidence="5">
    <location>
        <begin position="601"/>
        <end position="612"/>
    </location>
</feature>
<protein>
    <submittedName>
        <fullName evidence="6">Leucine Rich Repeat domain-containing protein</fullName>
    </submittedName>
</protein>
<keyword evidence="7" id="KW-1185">Reference proteome</keyword>
<keyword evidence="4" id="KW-0677">Repeat</keyword>
<dbReference type="GO" id="GO:0005737">
    <property type="term" value="C:cytoplasm"/>
    <property type="evidence" value="ECO:0007669"/>
    <property type="project" value="UniProtKB-SubCell"/>
</dbReference>
<organism evidence="6 7">
    <name type="scientific">Coprinopsis cinerea (strain Okayama-7 / 130 / ATCC MYA-4618 / FGSC 9003)</name>
    <name type="common">Inky cap fungus</name>
    <name type="synonym">Hormographiella aspergillata</name>
    <dbReference type="NCBI Taxonomy" id="240176"/>
    <lineage>
        <taxon>Eukaryota</taxon>
        <taxon>Fungi</taxon>
        <taxon>Dikarya</taxon>
        <taxon>Basidiomycota</taxon>
        <taxon>Agaricomycotina</taxon>
        <taxon>Agaricomycetes</taxon>
        <taxon>Agaricomycetidae</taxon>
        <taxon>Agaricales</taxon>
        <taxon>Agaricineae</taxon>
        <taxon>Psathyrellaceae</taxon>
        <taxon>Coprinopsis</taxon>
    </lineage>
</organism>
<evidence type="ECO:0000313" key="6">
    <source>
        <dbReference type="EMBL" id="EAU91184.1"/>
    </source>
</evidence>
<accession>A8N6U7</accession>
<dbReference type="Proteomes" id="UP000001861">
    <property type="component" value="Unassembled WGS sequence"/>
</dbReference>
<dbReference type="eggNOG" id="KOG1259">
    <property type="taxonomic scope" value="Eukaryota"/>
</dbReference>
<dbReference type="OrthoDB" id="676979at2759"/>
<comment type="subcellular location">
    <subcellularLocation>
        <location evidence="1">Cytoplasm</location>
    </subcellularLocation>
</comment>
<evidence type="ECO:0000256" key="2">
    <source>
        <dbReference type="ARBA" id="ARBA00022490"/>
    </source>
</evidence>
<comment type="caution">
    <text evidence="6">The sequence shown here is derived from an EMBL/GenBank/DDBJ whole genome shotgun (WGS) entry which is preliminary data.</text>
</comment>
<dbReference type="Pfam" id="PF13855">
    <property type="entry name" value="LRR_8"/>
    <property type="match status" value="1"/>
</dbReference>
<dbReference type="RefSeq" id="XP_001830553.1">
    <property type="nucleotide sequence ID" value="XM_001830501.2"/>
</dbReference>
<dbReference type="VEuPathDB" id="FungiDB:CC1G_06819"/>
<dbReference type="PROSITE" id="PS51450">
    <property type="entry name" value="LRR"/>
    <property type="match status" value="1"/>
</dbReference>
<feature type="region of interest" description="Disordered" evidence="5">
    <location>
        <begin position="483"/>
        <end position="690"/>
    </location>
</feature>
<feature type="compositionally biased region" description="Basic residues" evidence="5">
    <location>
        <begin position="256"/>
        <end position="266"/>
    </location>
</feature>
<reference evidence="6 7" key="1">
    <citation type="journal article" date="2010" name="Proc. Natl. Acad. Sci. U.S.A.">
        <title>Insights into evolution of multicellular fungi from the assembled chromosomes of the mushroom Coprinopsis cinerea (Coprinus cinereus).</title>
        <authorList>
            <person name="Stajich J.E."/>
            <person name="Wilke S.K."/>
            <person name="Ahren D."/>
            <person name="Au C.H."/>
            <person name="Birren B.W."/>
            <person name="Borodovsky M."/>
            <person name="Burns C."/>
            <person name="Canback B."/>
            <person name="Casselton L.A."/>
            <person name="Cheng C.K."/>
            <person name="Deng J."/>
            <person name="Dietrich F.S."/>
            <person name="Fargo D.C."/>
            <person name="Farman M.L."/>
            <person name="Gathman A.C."/>
            <person name="Goldberg J."/>
            <person name="Guigo R."/>
            <person name="Hoegger P.J."/>
            <person name="Hooker J.B."/>
            <person name="Huggins A."/>
            <person name="James T.Y."/>
            <person name="Kamada T."/>
            <person name="Kilaru S."/>
            <person name="Kodira C."/>
            <person name="Kues U."/>
            <person name="Kupfer D."/>
            <person name="Kwan H.S."/>
            <person name="Lomsadze A."/>
            <person name="Li W."/>
            <person name="Lilly W.W."/>
            <person name="Ma L.J."/>
            <person name="Mackey A.J."/>
            <person name="Manning G."/>
            <person name="Martin F."/>
            <person name="Muraguchi H."/>
            <person name="Natvig D.O."/>
            <person name="Palmerini H."/>
            <person name="Ramesh M.A."/>
            <person name="Rehmeyer C.J."/>
            <person name="Roe B.A."/>
            <person name="Shenoy N."/>
            <person name="Stanke M."/>
            <person name="Ter-Hovhannisyan V."/>
            <person name="Tunlid A."/>
            <person name="Velagapudi R."/>
            <person name="Vision T.J."/>
            <person name="Zeng Q."/>
            <person name="Zolan M.E."/>
            <person name="Pukkila P.J."/>
        </authorList>
    </citation>
    <scope>NUCLEOTIDE SEQUENCE [LARGE SCALE GENOMIC DNA]</scope>
    <source>
        <strain evidence="7">Okayama-7 / 130 / ATCC MYA-4618 / FGSC 9003</strain>
    </source>
</reference>
<dbReference type="InterPro" id="IPR003591">
    <property type="entry name" value="Leu-rich_rpt_typical-subtyp"/>
</dbReference>
<evidence type="ECO:0000313" key="7">
    <source>
        <dbReference type="Proteomes" id="UP000001861"/>
    </source>
</evidence>
<dbReference type="OMA" id="RQDFGNT"/>
<dbReference type="GeneID" id="6006996"/>
<evidence type="ECO:0000256" key="5">
    <source>
        <dbReference type="SAM" id="MobiDB-lite"/>
    </source>
</evidence>
<dbReference type="PANTHER" id="PTHR15454:SF69">
    <property type="entry name" value="SERINE_THREONINE-PROTEIN KINASE 11-INTERACTING PROTEIN"/>
    <property type="match status" value="1"/>
</dbReference>
<name>A8N6U7_COPC7</name>
<sequence length="719" mass="78444">MEPEKGDDYLRRLAAFIRDNEKGLAEAGISRRRRAQTTTANISTDLTSYLNPLSWIGWDASNGAAPKPTILSTDTHHLFYVLMRLEALGYDVGTLDVHIDNPSRPMSYVNLFTGPDKSDTLSLASIRSSLSAVSKLSLGAALWGRAEPPSIDQDLKYIYSSFTKLPALTIHAPTKHAIAELLADPPGQNALPLDAFKNIQTLNCIDVDPRTLLGWDRLAESLRSLVIKKSGLEDISDIFIGAVVDDQARREGSQSRSRRRRLPKRYGKAEVGSTPLPDAVIEDSAGESAEESVSSHTTSPSPPPTLGSLKWAFLKYLSLADNALTFIPPEPLAYLTSVTHLDLSSNLLVSVPPGLGTLFNLISLNLSDNMIDSVLGIYLNLGSILSLNLSHNRLESLCGLERLRALERVDLRGNLIEESEEVGRLATLPNISQVWVEGNPFCEYEEDYRVACFNLFWKEGKTISLDGSLPGFYEKRNMSAPAGRQAAAIPQSNIIAHSPPVVPIGKPPPTDRTASPQPLPTPPSSNASPHLAPIAAPKPKRRHQKRIVDLAGEGSGGNTPTHSKSRSEESPEGRSMKSKKGRKATKAAFAEAVPQPPAPTSPETSPSQPGQPARRTRHSRYQTEFAPTSPPRQEERFVTAPTPFSAGSPPSRSATLSPKSAMRRARQSASMYEGPAGEEGEDETHRKDSVDEYRRRIEALKQDMGDGWLKVFSQSEIKT</sequence>
<dbReference type="InParanoid" id="A8N6U7"/>
<feature type="region of interest" description="Disordered" evidence="5">
    <location>
        <begin position="249"/>
        <end position="279"/>
    </location>
</feature>
<dbReference type="PANTHER" id="PTHR15454">
    <property type="entry name" value="NISCHARIN RELATED"/>
    <property type="match status" value="1"/>
</dbReference>
<keyword evidence="2" id="KW-0963">Cytoplasm</keyword>
<dbReference type="Gene3D" id="3.80.10.10">
    <property type="entry name" value="Ribonuclease Inhibitor"/>
    <property type="match status" value="2"/>
</dbReference>
<feature type="compositionally biased region" description="Polar residues" evidence="5">
    <location>
        <begin position="648"/>
        <end position="658"/>
    </location>
</feature>
<proteinExistence type="predicted"/>
<dbReference type="FunCoup" id="A8N6U7">
    <property type="interactions" value="277"/>
</dbReference>